<dbReference type="AlphaFoldDB" id="A0A562WBK6"/>
<evidence type="ECO:0000256" key="3">
    <source>
        <dbReference type="ARBA" id="ARBA00022737"/>
    </source>
</evidence>
<proteinExistence type="predicted"/>
<dbReference type="InterPro" id="IPR027417">
    <property type="entry name" value="P-loop_NTPase"/>
</dbReference>
<dbReference type="InterPro" id="IPR052386">
    <property type="entry name" value="GPSM"/>
</dbReference>
<organism evidence="4 5">
    <name type="scientific">Micromonospora sagamiensis</name>
    <dbReference type="NCBI Taxonomy" id="47875"/>
    <lineage>
        <taxon>Bacteria</taxon>
        <taxon>Bacillati</taxon>
        <taxon>Actinomycetota</taxon>
        <taxon>Actinomycetes</taxon>
        <taxon>Micromonosporales</taxon>
        <taxon>Micromonosporaceae</taxon>
        <taxon>Micromonospora</taxon>
    </lineage>
</organism>
<evidence type="ECO:0000313" key="5">
    <source>
        <dbReference type="Proteomes" id="UP000319728"/>
    </source>
</evidence>
<dbReference type="PRINTS" id="PR00364">
    <property type="entry name" value="DISEASERSIST"/>
</dbReference>
<evidence type="ECO:0000313" key="4">
    <source>
        <dbReference type="EMBL" id="TWJ27505.1"/>
    </source>
</evidence>
<dbReference type="GO" id="GO:0001965">
    <property type="term" value="F:G-protein alpha-subunit binding"/>
    <property type="evidence" value="ECO:0007669"/>
    <property type="project" value="TreeGrafter"/>
</dbReference>
<dbReference type="Pfam" id="PF13424">
    <property type="entry name" value="TPR_12"/>
    <property type="match status" value="3"/>
</dbReference>
<dbReference type="SUPFAM" id="SSF48452">
    <property type="entry name" value="TPR-like"/>
    <property type="match status" value="2"/>
</dbReference>
<dbReference type="Gene3D" id="3.40.50.300">
    <property type="entry name" value="P-loop containing nucleotide triphosphate hydrolases"/>
    <property type="match status" value="1"/>
</dbReference>
<dbReference type="RefSeq" id="WP_145815781.1">
    <property type="nucleotide sequence ID" value="NZ_VLLP01000001.1"/>
</dbReference>
<evidence type="ECO:0000256" key="2">
    <source>
        <dbReference type="ARBA" id="ARBA00022490"/>
    </source>
</evidence>
<dbReference type="GO" id="GO:0005092">
    <property type="term" value="F:GDP-dissociation inhibitor activity"/>
    <property type="evidence" value="ECO:0007669"/>
    <property type="project" value="TreeGrafter"/>
</dbReference>
<gene>
    <name evidence="4" type="ORF">JD81_00995</name>
</gene>
<dbReference type="InterPro" id="IPR011990">
    <property type="entry name" value="TPR-like_helical_dom_sf"/>
</dbReference>
<keyword evidence="5" id="KW-1185">Reference proteome</keyword>
<keyword evidence="2" id="KW-0963">Cytoplasm</keyword>
<dbReference type="SMART" id="SM00028">
    <property type="entry name" value="TPR"/>
    <property type="match status" value="7"/>
</dbReference>
<dbReference type="OrthoDB" id="7628974at2"/>
<protein>
    <submittedName>
        <fullName evidence="4">Tetratricopeptide (TPR) repeat protein</fullName>
    </submittedName>
</protein>
<dbReference type="EMBL" id="VLLP01000001">
    <property type="protein sequence ID" value="TWJ27505.1"/>
    <property type="molecule type" value="Genomic_DNA"/>
</dbReference>
<dbReference type="Gene3D" id="1.25.40.10">
    <property type="entry name" value="Tetratricopeptide repeat domain"/>
    <property type="match status" value="2"/>
</dbReference>
<accession>A0A562WBK6</accession>
<comment type="subcellular location">
    <subcellularLocation>
        <location evidence="1">Cytoplasm</location>
    </subcellularLocation>
</comment>
<name>A0A562WBK6_9ACTN</name>
<keyword evidence="3" id="KW-0677">Repeat</keyword>
<dbReference type="GO" id="GO:0043531">
    <property type="term" value="F:ADP binding"/>
    <property type="evidence" value="ECO:0007669"/>
    <property type="project" value="InterPro"/>
</dbReference>
<dbReference type="PANTHER" id="PTHR45954:SF1">
    <property type="entry name" value="LD33695P"/>
    <property type="match status" value="1"/>
</dbReference>
<dbReference type="PANTHER" id="PTHR45954">
    <property type="entry name" value="LD33695P"/>
    <property type="match status" value="1"/>
</dbReference>
<dbReference type="SUPFAM" id="SSF52540">
    <property type="entry name" value="P-loop containing nucleoside triphosphate hydrolases"/>
    <property type="match status" value="1"/>
</dbReference>
<reference evidence="4 5" key="1">
    <citation type="submission" date="2019-07" db="EMBL/GenBank/DDBJ databases">
        <title>R&amp;d 2014.</title>
        <authorList>
            <person name="Klenk H.-P."/>
        </authorList>
    </citation>
    <scope>NUCLEOTIDE SEQUENCE [LARGE SCALE GENOMIC DNA]</scope>
    <source>
        <strain evidence="4 5">DSM 43912</strain>
    </source>
</reference>
<dbReference type="Proteomes" id="UP000319728">
    <property type="component" value="Unassembled WGS sequence"/>
</dbReference>
<comment type="caution">
    <text evidence="4">The sequence shown here is derived from an EMBL/GenBank/DDBJ whole genome shotgun (WGS) entry which is preliminary data.</text>
</comment>
<sequence length="777" mass="85916">MSNRITSGVFFSAVVMGRDIQVTLPAEIRPALTGLPRPATVFTGRDTQVDALLAGLSPDGGDGSVLVSAVAGMAGVGKTELVVQTAHRALRRPGWFPGGVLFVDMFGYDPERRLSAADALLGWLQAIGIPGEHIPAGVQDRARLWRSVLDAYTSQDRRLLLIIDNAATEDQVTPLLPGDPAIAVLVTSRHTLDIDARLHDLDILDTDAAVALIREVITHRRSTEDPRLHAPDQQEAMTDLADELCAGLPLALRVVAALLADRRHLQPAALAGRLRDDQARLDGLSRQQVAVRAAFDLSYQHLTDDQALLYRLLPVNPGPDIATKAAAALTDLPVDRVAVLLEDLHRAHLVDEPAADRWRMHDLIRLHAAGQPATSPDETPIARHRLFTHYLHNTEAANTHLTPTDPTDTTRFPSRQDALRWLDAEHDNLVAVCVSAPVHDLPHIAIGLAFALAHFLNFRRHFTDWITITTAARDIYRQLGDRHGEAQASSNLGLALAEVRRFDEAITAHTTARDIHHQLGDHHREGMAWNNLGLTLAEVRRFDEAITAHTTARDIHHQLGDHHREGGAWGNLGLALAEVRRFDEAITAHTTARDIHHQLGDHHREGRAWNNLGLTLAEVRRFDEAITAHTNDLEICRQLGDRHGEGMAWNNLGLALRQVRRFDEAITAHTTARDIYRQLGDRHREGRAWGNLGLALAEVRRFDEAITAHTTARDILGQFGDRHREGMAWNNLGNALQQVRRFDEARSCWEQAGDAFTETGDAESAALVRTLLDKLES</sequence>
<dbReference type="InterPro" id="IPR019734">
    <property type="entry name" value="TPR_rpt"/>
</dbReference>
<evidence type="ECO:0000256" key="1">
    <source>
        <dbReference type="ARBA" id="ARBA00004496"/>
    </source>
</evidence>
<dbReference type="GO" id="GO:0005938">
    <property type="term" value="C:cell cortex"/>
    <property type="evidence" value="ECO:0007669"/>
    <property type="project" value="TreeGrafter"/>
</dbReference>